<evidence type="ECO:0000313" key="2">
    <source>
        <dbReference type="Proteomes" id="UP000789366"/>
    </source>
</evidence>
<protein>
    <submittedName>
        <fullName evidence="1">5378_t:CDS:1</fullName>
    </submittedName>
</protein>
<dbReference type="EMBL" id="CAJVPW010021370">
    <property type="protein sequence ID" value="CAG8693178.1"/>
    <property type="molecule type" value="Genomic_DNA"/>
</dbReference>
<reference evidence="1" key="1">
    <citation type="submission" date="2021-06" db="EMBL/GenBank/DDBJ databases">
        <authorList>
            <person name="Kallberg Y."/>
            <person name="Tangrot J."/>
            <person name="Rosling A."/>
        </authorList>
    </citation>
    <scope>NUCLEOTIDE SEQUENCE</scope>
    <source>
        <strain evidence="1">28 12/20/2015</strain>
    </source>
</reference>
<name>A0ACA9PB30_9GLOM</name>
<feature type="non-terminal residue" evidence="1">
    <location>
        <position position="49"/>
    </location>
</feature>
<organism evidence="1 2">
    <name type="scientific">Cetraspora pellucida</name>
    <dbReference type="NCBI Taxonomy" id="1433469"/>
    <lineage>
        <taxon>Eukaryota</taxon>
        <taxon>Fungi</taxon>
        <taxon>Fungi incertae sedis</taxon>
        <taxon>Mucoromycota</taxon>
        <taxon>Glomeromycotina</taxon>
        <taxon>Glomeromycetes</taxon>
        <taxon>Diversisporales</taxon>
        <taxon>Gigasporaceae</taxon>
        <taxon>Cetraspora</taxon>
    </lineage>
</organism>
<keyword evidence="2" id="KW-1185">Reference proteome</keyword>
<gene>
    <name evidence="1" type="ORF">SPELUC_LOCUS10867</name>
</gene>
<comment type="caution">
    <text evidence="1">The sequence shown here is derived from an EMBL/GenBank/DDBJ whole genome shotgun (WGS) entry which is preliminary data.</text>
</comment>
<sequence>MFIDQKKHFLASSKKDKVAINEFANSDNENNLTIINLLITKYKGRPETK</sequence>
<evidence type="ECO:0000313" key="1">
    <source>
        <dbReference type="EMBL" id="CAG8693178.1"/>
    </source>
</evidence>
<accession>A0ACA9PB30</accession>
<dbReference type="Proteomes" id="UP000789366">
    <property type="component" value="Unassembled WGS sequence"/>
</dbReference>
<proteinExistence type="predicted"/>